<organism evidence="15 16">
    <name type="scientific">Myodes glareolus</name>
    <name type="common">Bank vole</name>
    <name type="synonym">Clethrionomys glareolus</name>
    <dbReference type="NCBI Taxonomy" id="447135"/>
    <lineage>
        <taxon>Eukaryota</taxon>
        <taxon>Metazoa</taxon>
        <taxon>Chordata</taxon>
        <taxon>Craniata</taxon>
        <taxon>Vertebrata</taxon>
        <taxon>Euteleostomi</taxon>
        <taxon>Mammalia</taxon>
        <taxon>Eutheria</taxon>
        <taxon>Euarchontoglires</taxon>
        <taxon>Glires</taxon>
        <taxon>Rodentia</taxon>
        <taxon>Myomorpha</taxon>
        <taxon>Muroidea</taxon>
        <taxon>Cricetidae</taxon>
        <taxon>Arvicolinae</taxon>
        <taxon>Myodes</taxon>
    </lineage>
</organism>
<dbReference type="SUPFAM" id="SSF109640">
    <property type="entry name" value="KRAB domain (Kruppel-associated box)"/>
    <property type="match status" value="1"/>
</dbReference>
<evidence type="ECO:0000256" key="7">
    <source>
        <dbReference type="ARBA" id="ARBA00022833"/>
    </source>
</evidence>
<dbReference type="InterPro" id="IPR013087">
    <property type="entry name" value="Znf_C2H2_type"/>
</dbReference>
<gene>
    <name evidence="15" type="ORF">U0070_025628</name>
</gene>
<feature type="non-terminal residue" evidence="15">
    <location>
        <position position="1"/>
    </location>
</feature>
<dbReference type="InterPro" id="IPR036051">
    <property type="entry name" value="KRAB_dom_sf"/>
</dbReference>
<dbReference type="Pfam" id="PF00096">
    <property type="entry name" value="zf-C2H2"/>
    <property type="match status" value="3"/>
</dbReference>
<keyword evidence="4" id="KW-0479">Metal-binding</keyword>
<dbReference type="InterPro" id="IPR036236">
    <property type="entry name" value="Znf_C2H2_sf"/>
</dbReference>
<keyword evidence="8" id="KW-0805">Transcription regulation</keyword>
<dbReference type="GO" id="GO:0005634">
    <property type="term" value="C:nucleus"/>
    <property type="evidence" value="ECO:0007669"/>
    <property type="project" value="UniProtKB-SubCell"/>
</dbReference>
<dbReference type="InterPro" id="IPR001909">
    <property type="entry name" value="KRAB"/>
</dbReference>
<keyword evidence="5" id="KW-0677">Repeat</keyword>
<evidence type="ECO:0000313" key="16">
    <source>
        <dbReference type="Proteomes" id="UP001488838"/>
    </source>
</evidence>
<evidence type="ECO:0000256" key="4">
    <source>
        <dbReference type="ARBA" id="ARBA00022723"/>
    </source>
</evidence>
<keyword evidence="10" id="KW-0804">Transcription</keyword>
<name>A0AAW0I4V3_MYOGA</name>
<feature type="domain" description="C2H2-type" evidence="13">
    <location>
        <begin position="244"/>
        <end position="271"/>
    </location>
</feature>
<dbReference type="GO" id="GO:0000981">
    <property type="term" value="F:DNA-binding transcription factor activity, RNA polymerase II-specific"/>
    <property type="evidence" value="ECO:0007669"/>
    <property type="project" value="TreeGrafter"/>
</dbReference>
<keyword evidence="16" id="KW-1185">Reference proteome</keyword>
<comment type="function">
    <text evidence="1">May be involved in transcriptional regulation.</text>
</comment>
<evidence type="ECO:0000259" key="13">
    <source>
        <dbReference type="PROSITE" id="PS50157"/>
    </source>
</evidence>
<dbReference type="EMBL" id="JBBHLL010000218">
    <property type="protein sequence ID" value="KAK7809219.1"/>
    <property type="molecule type" value="Genomic_DNA"/>
</dbReference>
<dbReference type="Gene3D" id="6.10.140.140">
    <property type="match status" value="1"/>
</dbReference>
<reference evidence="15 16" key="1">
    <citation type="journal article" date="2023" name="bioRxiv">
        <title>Conserved and derived expression patterns and positive selection on dental genes reveal complex evolutionary context of ever-growing rodent molars.</title>
        <authorList>
            <person name="Calamari Z.T."/>
            <person name="Song A."/>
            <person name="Cohen E."/>
            <person name="Akter M."/>
            <person name="Roy R.D."/>
            <person name="Hallikas O."/>
            <person name="Christensen M.M."/>
            <person name="Li P."/>
            <person name="Marangoni P."/>
            <person name="Jernvall J."/>
            <person name="Klein O.D."/>
        </authorList>
    </citation>
    <scope>NUCLEOTIDE SEQUENCE [LARGE SCALE GENOMIC DNA]</scope>
    <source>
        <strain evidence="15">V071</strain>
    </source>
</reference>
<dbReference type="PROSITE" id="PS50157">
    <property type="entry name" value="ZINC_FINGER_C2H2_2"/>
    <property type="match status" value="4"/>
</dbReference>
<evidence type="ECO:0000256" key="8">
    <source>
        <dbReference type="ARBA" id="ARBA00023015"/>
    </source>
</evidence>
<comment type="similarity">
    <text evidence="3">Belongs to the krueppel C2H2-type zinc-finger protein family.</text>
</comment>
<proteinExistence type="inferred from homology"/>
<sequence>GLLTFRDVTVDFPQEEWECLNSAQRALYIDVMLENYSNLVSVENYCKCEPVHQQVKTEKECCQCDELGKVLHDPSTCALYRTSETTENSNNYRCSNHSDASLGSSNLDRHESMHTGEEPCKPKNCEKSLNLCYNINQDQRLYTAKKEQRQGEYDVYFDSTYSLLQQPIYIKEKPYQTHQKIHTAEEHCSCQECGKVFHQLSHFRRHYRLHTGEKPYKCNECDRAFTHYASLRWHQKTHSLEIFYKCKECDKSFLELSHLKRHHRIHTGEKPYKCDICDKSFTELKHHRHWNTAET</sequence>
<evidence type="ECO:0000256" key="3">
    <source>
        <dbReference type="ARBA" id="ARBA00006991"/>
    </source>
</evidence>
<dbReference type="FunFam" id="3.30.160.60:FF:000624">
    <property type="entry name" value="zinc finger protein 697"/>
    <property type="match status" value="1"/>
</dbReference>
<dbReference type="SMART" id="SM00355">
    <property type="entry name" value="ZnF_C2H2"/>
    <property type="match status" value="3"/>
</dbReference>
<evidence type="ECO:0000256" key="10">
    <source>
        <dbReference type="ARBA" id="ARBA00023163"/>
    </source>
</evidence>
<dbReference type="Proteomes" id="UP001488838">
    <property type="component" value="Unassembled WGS sequence"/>
</dbReference>
<feature type="domain" description="C2H2-type" evidence="13">
    <location>
        <begin position="188"/>
        <end position="215"/>
    </location>
</feature>
<keyword evidence="9" id="KW-0238">DNA-binding</keyword>
<evidence type="ECO:0000256" key="2">
    <source>
        <dbReference type="ARBA" id="ARBA00004123"/>
    </source>
</evidence>
<dbReference type="Pfam" id="PF01352">
    <property type="entry name" value="KRAB"/>
    <property type="match status" value="1"/>
</dbReference>
<dbReference type="FunFam" id="3.30.160.60:FF:001239">
    <property type="entry name" value="Zinc finger protein 615"/>
    <property type="match status" value="2"/>
</dbReference>
<evidence type="ECO:0000313" key="15">
    <source>
        <dbReference type="EMBL" id="KAK7809219.1"/>
    </source>
</evidence>
<evidence type="ECO:0008006" key="17">
    <source>
        <dbReference type="Google" id="ProtNLM"/>
    </source>
</evidence>
<evidence type="ECO:0000256" key="11">
    <source>
        <dbReference type="ARBA" id="ARBA00023242"/>
    </source>
</evidence>
<dbReference type="PROSITE" id="PS00028">
    <property type="entry name" value="ZINC_FINGER_C2H2_1"/>
    <property type="match status" value="2"/>
</dbReference>
<protein>
    <recommendedName>
        <fullName evidence="17">Zinc finger protein</fullName>
    </recommendedName>
</protein>
<dbReference type="Gene3D" id="3.30.160.60">
    <property type="entry name" value="Classic Zinc Finger"/>
    <property type="match status" value="5"/>
</dbReference>
<dbReference type="AlphaFoldDB" id="A0AAW0I4V3"/>
<dbReference type="FunFam" id="3.30.160.60:FF:000016">
    <property type="entry name" value="zinc finger protein 37 homolog"/>
    <property type="match status" value="1"/>
</dbReference>
<keyword evidence="6 12" id="KW-0863">Zinc-finger</keyword>
<evidence type="ECO:0000256" key="9">
    <source>
        <dbReference type="ARBA" id="ARBA00023125"/>
    </source>
</evidence>
<feature type="domain" description="C2H2-type" evidence="13">
    <location>
        <begin position="216"/>
        <end position="241"/>
    </location>
</feature>
<dbReference type="SUPFAM" id="SSF57667">
    <property type="entry name" value="beta-beta-alpha zinc fingers"/>
    <property type="match status" value="3"/>
</dbReference>
<comment type="subcellular location">
    <subcellularLocation>
        <location evidence="2">Nucleus</location>
    </subcellularLocation>
</comment>
<keyword evidence="7" id="KW-0862">Zinc</keyword>
<evidence type="ECO:0000256" key="1">
    <source>
        <dbReference type="ARBA" id="ARBA00003767"/>
    </source>
</evidence>
<dbReference type="PROSITE" id="PS50805">
    <property type="entry name" value="KRAB"/>
    <property type="match status" value="1"/>
</dbReference>
<evidence type="ECO:0000259" key="14">
    <source>
        <dbReference type="PROSITE" id="PS50805"/>
    </source>
</evidence>
<dbReference type="GO" id="GO:0008270">
    <property type="term" value="F:zinc ion binding"/>
    <property type="evidence" value="ECO:0007669"/>
    <property type="project" value="UniProtKB-KW"/>
</dbReference>
<comment type="caution">
    <text evidence="15">The sequence shown here is derived from an EMBL/GenBank/DDBJ whole genome shotgun (WGS) entry which is preliminary data.</text>
</comment>
<evidence type="ECO:0000256" key="12">
    <source>
        <dbReference type="PROSITE-ProRule" id="PRU00042"/>
    </source>
</evidence>
<evidence type="ECO:0000256" key="5">
    <source>
        <dbReference type="ARBA" id="ARBA00022737"/>
    </source>
</evidence>
<dbReference type="CDD" id="cd07765">
    <property type="entry name" value="KRAB_A-box"/>
    <property type="match status" value="1"/>
</dbReference>
<evidence type="ECO:0000256" key="6">
    <source>
        <dbReference type="ARBA" id="ARBA00022771"/>
    </source>
</evidence>
<dbReference type="PANTHER" id="PTHR24381:SF393">
    <property type="entry name" value="CHROMATIN-LINKED ADAPTOR FOR MSL PROTEINS, ISOFORM B"/>
    <property type="match status" value="1"/>
</dbReference>
<dbReference type="PANTHER" id="PTHR24381">
    <property type="entry name" value="ZINC FINGER PROTEIN"/>
    <property type="match status" value="1"/>
</dbReference>
<dbReference type="SMART" id="SM00349">
    <property type="entry name" value="KRAB"/>
    <property type="match status" value="1"/>
</dbReference>
<feature type="domain" description="C2H2-type" evidence="13">
    <location>
        <begin position="92"/>
        <end position="119"/>
    </location>
</feature>
<accession>A0AAW0I4V3</accession>
<dbReference type="GO" id="GO:0000977">
    <property type="term" value="F:RNA polymerase II transcription regulatory region sequence-specific DNA binding"/>
    <property type="evidence" value="ECO:0007669"/>
    <property type="project" value="TreeGrafter"/>
</dbReference>
<feature type="domain" description="KRAB" evidence="14">
    <location>
        <begin position="3"/>
        <end position="74"/>
    </location>
</feature>
<keyword evidence="11" id="KW-0539">Nucleus</keyword>